<dbReference type="EMBL" id="CAEZYR010000046">
    <property type="protein sequence ID" value="CAB4744420.1"/>
    <property type="molecule type" value="Genomic_DNA"/>
</dbReference>
<dbReference type="Gene3D" id="3.40.33.10">
    <property type="entry name" value="CAP"/>
    <property type="match status" value="1"/>
</dbReference>
<dbReference type="InterPro" id="IPR035940">
    <property type="entry name" value="CAP_sf"/>
</dbReference>
<dbReference type="EMBL" id="CAFABA010000083">
    <property type="protein sequence ID" value="CAB4833840.1"/>
    <property type="molecule type" value="Genomic_DNA"/>
</dbReference>
<reference evidence="2" key="1">
    <citation type="submission" date="2020-05" db="EMBL/GenBank/DDBJ databases">
        <authorList>
            <person name="Chiriac C."/>
            <person name="Salcher M."/>
            <person name="Ghai R."/>
            <person name="Kavagutti S V."/>
        </authorList>
    </citation>
    <scope>NUCLEOTIDE SEQUENCE</scope>
</reference>
<proteinExistence type="predicted"/>
<protein>
    <submittedName>
        <fullName evidence="2">Unannotated protein</fullName>
    </submittedName>
</protein>
<sequence length="74" mass="7940">MGECRCYRALRLIVVPGTENPFGGYATGENIGQGPSVDGTFIQSPKHRANLRDPRWSWAGAGIARPSNGAVRVV</sequence>
<evidence type="ECO:0000313" key="1">
    <source>
        <dbReference type="EMBL" id="CAB4744420.1"/>
    </source>
</evidence>
<name>A0A6J7AMX3_9ZZZZ</name>
<evidence type="ECO:0000313" key="3">
    <source>
        <dbReference type="EMBL" id="CAB4914566.1"/>
    </source>
</evidence>
<dbReference type="EMBL" id="CAFBMH010000065">
    <property type="protein sequence ID" value="CAB4914566.1"/>
    <property type="molecule type" value="Genomic_DNA"/>
</dbReference>
<accession>A0A6J7AMX3</accession>
<dbReference type="AlphaFoldDB" id="A0A6J7AMX3"/>
<organism evidence="2">
    <name type="scientific">freshwater metagenome</name>
    <dbReference type="NCBI Taxonomy" id="449393"/>
    <lineage>
        <taxon>unclassified sequences</taxon>
        <taxon>metagenomes</taxon>
        <taxon>ecological metagenomes</taxon>
    </lineage>
</organism>
<gene>
    <name evidence="1" type="ORF">UFOPK2754_01412</name>
    <name evidence="2" type="ORF">UFOPK3139_01900</name>
    <name evidence="3" type="ORF">UFOPK3543_01729</name>
</gene>
<evidence type="ECO:0000313" key="2">
    <source>
        <dbReference type="EMBL" id="CAB4833840.1"/>
    </source>
</evidence>